<dbReference type="InterPro" id="IPR011032">
    <property type="entry name" value="GroES-like_sf"/>
</dbReference>
<evidence type="ECO:0000256" key="5">
    <source>
        <dbReference type="RuleBase" id="RU361277"/>
    </source>
</evidence>
<evidence type="ECO:0000313" key="7">
    <source>
        <dbReference type="EMBL" id="EDK46730.1"/>
    </source>
</evidence>
<dbReference type="PROSITE" id="PS00059">
    <property type="entry name" value="ADH_ZINC"/>
    <property type="match status" value="1"/>
</dbReference>
<sequence length="370" mass="40664">MIQGKHQVPNKFQGFGVDKSENWNKPKLVTYDRKPINAHDVVLKNEVCGLCYSDIHTVNASWAPLQRNDLVVGHEIIGEVIAVGDEVKEYKVGDRVGIGACSSSCRSCNRCQTDNEQYCKQASLTYNSKDVRSENYITQGGYSSHSIADEQFVFPIPKDLPSVYAAPLMCAGITVFSPLVRNLGVNAKGKNVGIIGIGGLGHLALQFANAMGANVVAFSRSSSKKDQALELGAHEFIATNEDKDWTTKYDDYFDLILNCASGVDGLNLEEYLSVLKVDKKFISVGLPPVTEKFEVSPFTFLNQGASFGSSMLGSKAEVNEMLNISAKHNVKPMIEEIPISEENCAKALDRCEAGDVRYRFVFTDFDKAFK</sequence>
<gene>
    <name evidence="7" type="ORF">LELG_04911</name>
</gene>
<dbReference type="PROSITE" id="PS00065">
    <property type="entry name" value="D_2_HYDROXYACID_DH_1"/>
    <property type="match status" value="1"/>
</dbReference>
<dbReference type="SUPFAM" id="SSF51735">
    <property type="entry name" value="NAD(P)-binding Rossmann-fold domains"/>
    <property type="match status" value="1"/>
</dbReference>
<dbReference type="OrthoDB" id="1879366at2759"/>
<name>A5E5M2_LODEL</name>
<dbReference type="Pfam" id="PF08240">
    <property type="entry name" value="ADH_N"/>
    <property type="match status" value="1"/>
</dbReference>
<dbReference type="SMART" id="SM00829">
    <property type="entry name" value="PKS_ER"/>
    <property type="match status" value="1"/>
</dbReference>
<evidence type="ECO:0000256" key="1">
    <source>
        <dbReference type="ARBA" id="ARBA00001947"/>
    </source>
</evidence>
<dbReference type="InParanoid" id="A5E5M2"/>
<dbReference type="Pfam" id="PF00107">
    <property type="entry name" value="ADH_zinc_N"/>
    <property type="match status" value="1"/>
</dbReference>
<dbReference type="PANTHER" id="PTHR42683">
    <property type="entry name" value="ALDEHYDE REDUCTASE"/>
    <property type="match status" value="1"/>
</dbReference>
<dbReference type="InterPro" id="IPR013149">
    <property type="entry name" value="ADH-like_C"/>
</dbReference>
<dbReference type="Gene3D" id="3.90.180.10">
    <property type="entry name" value="Medium-chain alcohol dehydrogenases, catalytic domain"/>
    <property type="match status" value="1"/>
</dbReference>
<evidence type="ECO:0000259" key="6">
    <source>
        <dbReference type="SMART" id="SM00829"/>
    </source>
</evidence>
<comment type="similarity">
    <text evidence="5">Belongs to the zinc-containing alcohol dehydrogenase family.</text>
</comment>
<dbReference type="CDD" id="cd05283">
    <property type="entry name" value="CAD1"/>
    <property type="match status" value="1"/>
</dbReference>
<accession>A5E5M2</accession>
<organism evidence="7 8">
    <name type="scientific">Lodderomyces elongisporus (strain ATCC 11503 / CBS 2605 / JCM 1781 / NBRC 1676 / NRRL YB-4239)</name>
    <name type="common">Yeast</name>
    <name type="synonym">Saccharomyces elongisporus</name>
    <dbReference type="NCBI Taxonomy" id="379508"/>
    <lineage>
        <taxon>Eukaryota</taxon>
        <taxon>Fungi</taxon>
        <taxon>Dikarya</taxon>
        <taxon>Ascomycota</taxon>
        <taxon>Saccharomycotina</taxon>
        <taxon>Pichiomycetes</taxon>
        <taxon>Debaryomycetaceae</taxon>
        <taxon>Candida/Lodderomyces clade</taxon>
        <taxon>Lodderomyces</taxon>
    </lineage>
</organism>
<dbReference type="FunFam" id="3.40.50.720:FF:000022">
    <property type="entry name" value="Cinnamyl alcohol dehydrogenase"/>
    <property type="match status" value="1"/>
</dbReference>
<protein>
    <recommendedName>
        <fullName evidence="6">Enoyl reductase (ER) domain-containing protein</fullName>
    </recommendedName>
</protein>
<dbReference type="eggNOG" id="KOG0023">
    <property type="taxonomic scope" value="Eukaryota"/>
</dbReference>
<dbReference type="InterPro" id="IPR002328">
    <property type="entry name" value="ADH_Zn_CS"/>
</dbReference>
<dbReference type="InterPro" id="IPR047109">
    <property type="entry name" value="CAD-like"/>
</dbReference>
<dbReference type="InterPro" id="IPR013154">
    <property type="entry name" value="ADH-like_N"/>
</dbReference>
<dbReference type="InterPro" id="IPR029752">
    <property type="entry name" value="D-isomer_DH_CS1"/>
</dbReference>
<keyword evidence="3 5" id="KW-0862">Zinc</keyword>
<proteinExistence type="inferred from homology"/>
<dbReference type="STRING" id="379508.A5E5M2"/>
<dbReference type="FunCoup" id="A5E5M2">
    <property type="interactions" value="525"/>
</dbReference>
<keyword evidence="2 5" id="KW-0479">Metal-binding</keyword>
<dbReference type="KEGG" id="lel:PVL30_005650"/>
<dbReference type="GO" id="GO:0008270">
    <property type="term" value="F:zinc ion binding"/>
    <property type="evidence" value="ECO:0007669"/>
    <property type="project" value="InterPro"/>
</dbReference>
<dbReference type="Gene3D" id="3.40.50.720">
    <property type="entry name" value="NAD(P)-binding Rossmann-like Domain"/>
    <property type="match status" value="1"/>
</dbReference>
<comment type="cofactor">
    <cofactor evidence="1 5">
        <name>Zn(2+)</name>
        <dbReference type="ChEBI" id="CHEBI:29105"/>
    </cofactor>
</comment>
<reference evidence="7 8" key="1">
    <citation type="journal article" date="2009" name="Nature">
        <title>Evolution of pathogenicity and sexual reproduction in eight Candida genomes.</title>
        <authorList>
            <person name="Butler G."/>
            <person name="Rasmussen M.D."/>
            <person name="Lin M.F."/>
            <person name="Santos M.A."/>
            <person name="Sakthikumar S."/>
            <person name="Munro C.A."/>
            <person name="Rheinbay E."/>
            <person name="Grabherr M."/>
            <person name="Forche A."/>
            <person name="Reedy J.L."/>
            <person name="Agrafioti I."/>
            <person name="Arnaud M.B."/>
            <person name="Bates S."/>
            <person name="Brown A.J."/>
            <person name="Brunke S."/>
            <person name="Costanzo M.C."/>
            <person name="Fitzpatrick D.A."/>
            <person name="de Groot P.W."/>
            <person name="Harris D."/>
            <person name="Hoyer L.L."/>
            <person name="Hube B."/>
            <person name="Klis F.M."/>
            <person name="Kodira C."/>
            <person name="Lennard N."/>
            <person name="Logue M.E."/>
            <person name="Martin R."/>
            <person name="Neiman A.M."/>
            <person name="Nikolaou E."/>
            <person name="Quail M.A."/>
            <person name="Quinn J."/>
            <person name="Santos M.C."/>
            <person name="Schmitzberger F.F."/>
            <person name="Sherlock G."/>
            <person name="Shah P."/>
            <person name="Silverstein K.A."/>
            <person name="Skrzypek M.S."/>
            <person name="Soll D."/>
            <person name="Staggs R."/>
            <person name="Stansfield I."/>
            <person name="Stumpf M.P."/>
            <person name="Sudbery P.E."/>
            <person name="Srikantha T."/>
            <person name="Zeng Q."/>
            <person name="Berman J."/>
            <person name="Berriman M."/>
            <person name="Heitman J."/>
            <person name="Gow N.A."/>
            <person name="Lorenz M.C."/>
            <person name="Birren B.W."/>
            <person name="Kellis M."/>
            <person name="Cuomo C.A."/>
        </authorList>
    </citation>
    <scope>NUCLEOTIDE SEQUENCE [LARGE SCALE GENOMIC DNA]</scope>
    <source>
        <strain evidence="8">ATCC 11503 / BCRC 21390 / CBS 2605 / JCM 1781 / NBRC 1676 / NRRL YB-4239</strain>
    </source>
</reference>
<dbReference type="AlphaFoldDB" id="A5E5M2"/>
<dbReference type="Proteomes" id="UP000001996">
    <property type="component" value="Unassembled WGS sequence"/>
</dbReference>
<keyword evidence="8" id="KW-1185">Reference proteome</keyword>
<dbReference type="InterPro" id="IPR036291">
    <property type="entry name" value="NAD(P)-bd_dom_sf"/>
</dbReference>
<evidence type="ECO:0000256" key="3">
    <source>
        <dbReference type="ARBA" id="ARBA00022833"/>
    </source>
</evidence>
<dbReference type="InterPro" id="IPR020843">
    <property type="entry name" value="ER"/>
</dbReference>
<dbReference type="OMA" id="CANNIEN"/>
<dbReference type="RefSeq" id="XP_001524098.1">
    <property type="nucleotide sequence ID" value="XM_001524048.1"/>
</dbReference>
<dbReference type="EMBL" id="CH981530">
    <property type="protein sequence ID" value="EDK46730.1"/>
    <property type="molecule type" value="Genomic_DNA"/>
</dbReference>
<dbReference type="HOGENOM" id="CLU_026673_20_2_1"/>
<keyword evidence="4" id="KW-0560">Oxidoreductase</keyword>
<feature type="domain" description="Enoyl reductase (ER)" evidence="6">
    <location>
        <begin position="16"/>
        <end position="312"/>
    </location>
</feature>
<evidence type="ECO:0000256" key="4">
    <source>
        <dbReference type="ARBA" id="ARBA00023002"/>
    </source>
</evidence>
<dbReference type="GO" id="GO:0016616">
    <property type="term" value="F:oxidoreductase activity, acting on the CH-OH group of donors, NAD or NADP as acceptor"/>
    <property type="evidence" value="ECO:0007669"/>
    <property type="project" value="InterPro"/>
</dbReference>
<evidence type="ECO:0000313" key="8">
    <source>
        <dbReference type="Proteomes" id="UP000001996"/>
    </source>
</evidence>
<dbReference type="VEuPathDB" id="FungiDB:LELG_04911"/>
<evidence type="ECO:0000256" key="2">
    <source>
        <dbReference type="ARBA" id="ARBA00022723"/>
    </source>
</evidence>
<dbReference type="SUPFAM" id="SSF50129">
    <property type="entry name" value="GroES-like"/>
    <property type="match status" value="1"/>
</dbReference>
<dbReference type="GeneID" id="5231086"/>